<organism evidence="1 2">
    <name type="scientific">Aliicoccus persicus</name>
    <dbReference type="NCBI Taxonomy" id="930138"/>
    <lineage>
        <taxon>Bacteria</taxon>
        <taxon>Bacillati</taxon>
        <taxon>Bacillota</taxon>
        <taxon>Bacilli</taxon>
        <taxon>Bacillales</taxon>
        <taxon>Staphylococcaceae</taxon>
        <taxon>Aliicoccus</taxon>
    </lineage>
</organism>
<reference evidence="1" key="2">
    <citation type="submission" date="2021-09" db="EMBL/GenBank/DDBJ databases">
        <authorList>
            <person name="Gilroy R."/>
        </authorList>
    </citation>
    <scope>NUCLEOTIDE SEQUENCE</scope>
    <source>
        <strain evidence="1">6019</strain>
    </source>
</reference>
<comment type="caution">
    <text evidence="1">The sequence shown here is derived from an EMBL/GenBank/DDBJ whole genome shotgun (WGS) entry which is preliminary data.</text>
</comment>
<dbReference type="EMBL" id="DYYI01000007">
    <property type="protein sequence ID" value="HJE18864.1"/>
    <property type="molecule type" value="Genomic_DNA"/>
</dbReference>
<evidence type="ECO:0000313" key="2">
    <source>
        <dbReference type="Proteomes" id="UP000763505"/>
    </source>
</evidence>
<reference evidence="1" key="1">
    <citation type="journal article" date="2021" name="PeerJ">
        <title>Extensive microbial diversity within the chicken gut microbiome revealed by metagenomics and culture.</title>
        <authorList>
            <person name="Gilroy R."/>
            <person name="Ravi A."/>
            <person name="Getino M."/>
            <person name="Pursley I."/>
            <person name="Horton D.L."/>
            <person name="Alikhan N.F."/>
            <person name="Baker D."/>
            <person name="Gharbi K."/>
            <person name="Hall N."/>
            <person name="Watson M."/>
            <person name="Adriaenssens E.M."/>
            <person name="Foster-Nyarko E."/>
            <person name="Jarju S."/>
            <person name="Secka A."/>
            <person name="Antonio M."/>
            <person name="Oren A."/>
            <person name="Chaudhuri R.R."/>
            <person name="La Ragione R."/>
            <person name="Hildebrand F."/>
            <person name="Pallen M.J."/>
        </authorList>
    </citation>
    <scope>NUCLEOTIDE SEQUENCE</scope>
    <source>
        <strain evidence="1">6019</strain>
    </source>
</reference>
<protein>
    <submittedName>
        <fullName evidence="1">Uncharacterized protein</fullName>
    </submittedName>
</protein>
<proteinExistence type="predicted"/>
<sequence>MKDILELYEELDKTKAYKPKSMASNRWKVNHIKDLKRKIAMSIDIEEYRKYLEEKK</sequence>
<dbReference type="Proteomes" id="UP000763505">
    <property type="component" value="Unassembled WGS sequence"/>
</dbReference>
<name>A0A921B5F0_9STAP</name>
<dbReference type="AlphaFoldDB" id="A0A921B5F0"/>
<accession>A0A921B5F0</accession>
<gene>
    <name evidence="1" type="ORF">K8V35_00735</name>
</gene>
<evidence type="ECO:0000313" key="1">
    <source>
        <dbReference type="EMBL" id="HJE18864.1"/>
    </source>
</evidence>